<keyword evidence="2" id="KW-0732">Signal</keyword>
<gene>
    <name evidence="3" type="ordered locus">Srot_0125</name>
</gene>
<keyword evidence="4" id="KW-1185">Reference proteome</keyword>
<feature type="compositionally biased region" description="Low complexity" evidence="1">
    <location>
        <begin position="169"/>
        <end position="185"/>
    </location>
</feature>
<feature type="signal peptide" evidence="2">
    <location>
        <begin position="1"/>
        <end position="19"/>
    </location>
</feature>
<dbReference type="RefSeq" id="WP_013137071.1">
    <property type="nucleotide sequence ID" value="NC_014168.1"/>
</dbReference>
<dbReference type="KEGG" id="srt:Srot_0125"/>
<reference evidence="3 4" key="1">
    <citation type="journal article" date="2010" name="Stand. Genomic Sci.">
        <title>Complete genome sequence of Segniliparus rotundus type strain (CDC 1076).</title>
        <authorList>
            <person name="Sikorski J."/>
            <person name="Lapidus A."/>
            <person name="Copeland A."/>
            <person name="Misra M."/>
            <person name="Glavina Del Rio T."/>
            <person name="Nolan M."/>
            <person name="Lucas S."/>
            <person name="Chen F."/>
            <person name="Tice H."/>
            <person name="Cheng J.F."/>
            <person name="Jando M."/>
            <person name="Schneider S."/>
            <person name="Bruce D."/>
            <person name="Goodwin L."/>
            <person name="Pitluck S."/>
            <person name="Liolios K."/>
            <person name="Mikhailova N."/>
            <person name="Pati A."/>
            <person name="Ivanova N."/>
            <person name="Mavromatis K."/>
            <person name="Chen A."/>
            <person name="Palaniappan K."/>
            <person name="Chertkov O."/>
            <person name="Land M."/>
            <person name="Hauser L."/>
            <person name="Chang Y.J."/>
            <person name="Jeffries C.D."/>
            <person name="Brettin T."/>
            <person name="Detter J.C."/>
            <person name="Han C."/>
            <person name="Rohde M."/>
            <person name="Goker M."/>
            <person name="Bristow J."/>
            <person name="Eisen J.A."/>
            <person name="Markowitz V."/>
            <person name="Hugenholtz P."/>
            <person name="Kyrpides N.C."/>
            <person name="Klenk H.P."/>
        </authorList>
    </citation>
    <scope>NUCLEOTIDE SEQUENCE [LARGE SCALE GENOMIC DNA]</scope>
    <source>
        <strain evidence="4">ATCC BAA-972 / CDC 1076 / CIP 108378 / DSM 44985 / JCM 13578</strain>
    </source>
</reference>
<evidence type="ECO:0000313" key="3">
    <source>
        <dbReference type="EMBL" id="ADG96615.1"/>
    </source>
</evidence>
<feature type="region of interest" description="Disordered" evidence="1">
    <location>
        <begin position="533"/>
        <end position="579"/>
    </location>
</feature>
<protein>
    <submittedName>
        <fullName evidence="3">Uncharacterized protein</fullName>
    </submittedName>
</protein>
<organism evidence="3 4">
    <name type="scientific">Segniliparus rotundus (strain ATCC BAA-972 / CDC 1076 / CIP 108378 / DSM 44985 / JCM 13578)</name>
    <dbReference type="NCBI Taxonomy" id="640132"/>
    <lineage>
        <taxon>Bacteria</taxon>
        <taxon>Bacillati</taxon>
        <taxon>Actinomycetota</taxon>
        <taxon>Actinomycetes</taxon>
        <taxon>Mycobacteriales</taxon>
        <taxon>Segniliparaceae</taxon>
        <taxon>Segniliparus</taxon>
    </lineage>
</organism>
<feature type="region of interest" description="Disordered" evidence="1">
    <location>
        <begin position="596"/>
        <end position="711"/>
    </location>
</feature>
<dbReference type="EMBL" id="CP001958">
    <property type="protein sequence ID" value="ADG96615.1"/>
    <property type="molecule type" value="Genomic_DNA"/>
</dbReference>
<sequence length="711" mass="74014">MAGTSSKALAFLLAKPKLAASVAVAATAVAGTGVATYNSGPGDALWGLQKTVFSSHAQQVAVNDVASDLKNAQALLSKNPIGADDLGQARNYLNQAKQLIDDASNVPDANQRAGLQQLYLQLTQNLADSVPPPADLPAAPDASLDANAQGSVATQASAQLPTWGYSTQAAASASAPQPPAQVAGADISNPPGEADPDWSDPTPAAATLNQQELGYYDPTWDTFYGYNRDDWHRWGLDGYNPYGYDYTGYDRYGYDRAGYDRWGYDRRGYDRYGYNYAGWRYDPISRMGWHRDGYNEWGQRQGHPDDPRNAGWRDKWYNRYQGYYENRWYYNDPVYQRHQWDRDRWLRQNPSGADAQFNVYVETARLRPFLPVVNLNVSLGQFVDIQVPRQTRDFVRNGVIATLAAADIVAHIAQEAVPIVRVRQQQEQFFDRRAAEANAKVALDIPVAGSLNAQFNAQASGGLATRPDPGQPNPRPGQNGQASLSSSVEAAAAITTPPIFGAGANVQQLLQVQQSQQQQRQQRVSAEAKAQIQAEIAQEQKSRPTTPPKQPVAPAQGGQVGGQVNGQVGGQAGAGGVNGQIGGQADGKAGGAGGVNGQIGGQAGGQVGPGGAGANGQADGRAGASPAPEPRQERPQPQQGGQVGGQAGGQAGGQVGPGGAGANGQIGGQAGGKAGGPGGPAGGAGASGQAGGQAGPGGPGGATIPAGPGGR</sequence>
<dbReference type="PANTHER" id="PTHR12460">
    <property type="entry name" value="CYCLIN-DEPENDENT KINASE INHIBITOR-RELATED PROTEIN"/>
    <property type="match status" value="1"/>
</dbReference>
<dbReference type="OrthoDB" id="4641177at2"/>
<dbReference type="eggNOG" id="COG5263">
    <property type="taxonomic scope" value="Bacteria"/>
</dbReference>
<feature type="compositionally biased region" description="Low complexity" evidence="1">
    <location>
        <begin position="476"/>
        <end position="489"/>
    </location>
</feature>
<feature type="compositionally biased region" description="Low complexity" evidence="1">
    <location>
        <begin position="615"/>
        <end position="626"/>
    </location>
</feature>
<evidence type="ECO:0000256" key="2">
    <source>
        <dbReference type="SAM" id="SignalP"/>
    </source>
</evidence>
<feature type="chain" id="PRO_5003091756" evidence="2">
    <location>
        <begin position="20"/>
        <end position="711"/>
    </location>
</feature>
<accession>D6ZA73</accession>
<feature type="region of interest" description="Disordered" evidence="1">
    <location>
        <begin position="460"/>
        <end position="489"/>
    </location>
</feature>
<dbReference type="PANTHER" id="PTHR12460:SF38">
    <property type="entry name" value="KINETOPLAST-ASSOCIATED PROTEIN-LIKE PROTEIN"/>
    <property type="match status" value="1"/>
</dbReference>
<dbReference type="Proteomes" id="UP000002247">
    <property type="component" value="Chromosome"/>
</dbReference>
<feature type="compositionally biased region" description="Gly residues" evidence="1">
    <location>
        <begin position="596"/>
        <end position="614"/>
    </location>
</feature>
<dbReference type="STRING" id="640132.Srot_0125"/>
<feature type="region of interest" description="Disordered" evidence="1">
    <location>
        <begin position="169"/>
        <end position="204"/>
    </location>
</feature>
<feature type="compositionally biased region" description="Gly residues" evidence="1">
    <location>
        <begin position="641"/>
        <end position="711"/>
    </location>
</feature>
<proteinExistence type="predicted"/>
<dbReference type="HOGENOM" id="CLU_021469_0_0_11"/>
<evidence type="ECO:0000256" key="1">
    <source>
        <dbReference type="SAM" id="MobiDB-lite"/>
    </source>
</evidence>
<evidence type="ECO:0000313" key="4">
    <source>
        <dbReference type="Proteomes" id="UP000002247"/>
    </source>
</evidence>
<dbReference type="AlphaFoldDB" id="D6ZA73"/>
<feature type="compositionally biased region" description="Gly residues" evidence="1">
    <location>
        <begin position="558"/>
        <end position="579"/>
    </location>
</feature>
<name>D6ZA73_SEGRD</name>